<dbReference type="Pfam" id="PF22613">
    <property type="entry name" value="Transketolase_C_1"/>
    <property type="match status" value="1"/>
</dbReference>
<sequence>AAGTAYTNHDLEMIPIYMFYSMFGFQRVMDLAWAAGDSQTRGFLIGATSGRTTLAGEGLQHQDGHSHLLASTIPNCKSYDPTFAYELAVILREGLKRMHDNQENIFYYITVMNENYKHPKIPADSQKGILKGMYLFKEFRNKGKIKIQLLGCGTILREMLGAAEILCKDYNVDSDVWSVTSFNELRRDGMETERKNLLNPGEKPEKSYVQKCLGESDGPIIAASDYIRTYADQIRPYLSKPFYSFGTDGYGRSDSRKKLRKFFEVDKEHIVAYALSALAKEQLISSKQAKKAMKKYSIDKDKPIPTEL</sequence>
<dbReference type="InterPro" id="IPR029061">
    <property type="entry name" value="THDP-binding"/>
</dbReference>
<dbReference type="Gene3D" id="3.40.50.970">
    <property type="match status" value="1"/>
</dbReference>
<dbReference type="Gene3D" id="3.40.50.920">
    <property type="match status" value="1"/>
</dbReference>
<dbReference type="Pfam" id="PF17831">
    <property type="entry name" value="PDH_E1_M"/>
    <property type="match status" value="1"/>
</dbReference>
<dbReference type="EMBL" id="UINC01105238">
    <property type="protein sequence ID" value="SVC69028.1"/>
    <property type="molecule type" value="Genomic_DNA"/>
</dbReference>
<dbReference type="InterPro" id="IPR009014">
    <property type="entry name" value="Transketo_C/PFOR_II"/>
</dbReference>
<name>A0A382P8G7_9ZZZZ</name>
<dbReference type="InterPro" id="IPR041621">
    <property type="entry name" value="PDH_E1_M"/>
</dbReference>
<dbReference type="PANTHER" id="PTHR43825">
    <property type="entry name" value="PYRUVATE DEHYDROGENASE E1 COMPONENT"/>
    <property type="match status" value="1"/>
</dbReference>
<evidence type="ECO:0000313" key="3">
    <source>
        <dbReference type="EMBL" id="SVC69028.1"/>
    </source>
</evidence>
<gene>
    <name evidence="3" type="ORF">METZ01_LOCUS321882</name>
</gene>
<dbReference type="InterPro" id="IPR051157">
    <property type="entry name" value="PDH/Transketolase"/>
</dbReference>
<feature type="domain" description="Transketolase-like C-terminal" evidence="2">
    <location>
        <begin position="132"/>
        <end position="266"/>
    </location>
</feature>
<protein>
    <submittedName>
        <fullName evidence="3">Uncharacterized protein</fullName>
    </submittedName>
</protein>
<dbReference type="AlphaFoldDB" id="A0A382P8G7"/>
<accession>A0A382P8G7</accession>
<feature type="non-terminal residue" evidence="3">
    <location>
        <position position="1"/>
    </location>
</feature>
<dbReference type="InterPro" id="IPR055152">
    <property type="entry name" value="Transketolase-like_C_2"/>
</dbReference>
<feature type="domain" description="Pyruvate dehydrogenase E1 component middle" evidence="1">
    <location>
        <begin position="1"/>
        <end position="119"/>
    </location>
</feature>
<dbReference type="SUPFAM" id="SSF52922">
    <property type="entry name" value="TK C-terminal domain-like"/>
    <property type="match status" value="1"/>
</dbReference>
<organism evidence="3">
    <name type="scientific">marine metagenome</name>
    <dbReference type="NCBI Taxonomy" id="408172"/>
    <lineage>
        <taxon>unclassified sequences</taxon>
        <taxon>metagenomes</taxon>
        <taxon>ecological metagenomes</taxon>
    </lineage>
</organism>
<evidence type="ECO:0000259" key="2">
    <source>
        <dbReference type="Pfam" id="PF22613"/>
    </source>
</evidence>
<evidence type="ECO:0000259" key="1">
    <source>
        <dbReference type="Pfam" id="PF17831"/>
    </source>
</evidence>
<dbReference type="SUPFAM" id="SSF52518">
    <property type="entry name" value="Thiamin diphosphate-binding fold (THDP-binding)"/>
    <property type="match status" value="1"/>
</dbReference>
<dbReference type="PANTHER" id="PTHR43825:SF3">
    <property type="entry name" value="PYRUVATE DEHYDROGENASE E1 COMPONENT"/>
    <property type="match status" value="1"/>
</dbReference>
<reference evidence="3" key="1">
    <citation type="submission" date="2018-05" db="EMBL/GenBank/DDBJ databases">
        <authorList>
            <person name="Lanie J.A."/>
            <person name="Ng W.-L."/>
            <person name="Kazmierczak K.M."/>
            <person name="Andrzejewski T.M."/>
            <person name="Davidsen T.M."/>
            <person name="Wayne K.J."/>
            <person name="Tettelin H."/>
            <person name="Glass J.I."/>
            <person name="Rusch D."/>
            <person name="Podicherti R."/>
            <person name="Tsui H.-C.T."/>
            <person name="Winkler M.E."/>
        </authorList>
    </citation>
    <scope>NUCLEOTIDE SEQUENCE</scope>
</reference>
<proteinExistence type="predicted"/>